<dbReference type="Proteomes" id="UP000734854">
    <property type="component" value="Unassembled WGS sequence"/>
</dbReference>
<keyword evidence="1" id="KW-0285">Flavoprotein</keyword>
<dbReference type="GO" id="GO:0010181">
    <property type="term" value="F:FMN binding"/>
    <property type="evidence" value="ECO:0007669"/>
    <property type="project" value="TreeGrafter"/>
</dbReference>
<gene>
    <name evidence="5" type="ORF">ZIOFF_058029</name>
</gene>
<dbReference type="SUPFAM" id="SSF52343">
    <property type="entry name" value="Ferredoxin reductase-like, C-terminal NADP-linked domain"/>
    <property type="match status" value="1"/>
</dbReference>
<accession>A0A8J5KLI8</accession>
<dbReference type="GO" id="GO:0050660">
    <property type="term" value="F:flavin adenine dinucleotide binding"/>
    <property type="evidence" value="ECO:0007669"/>
    <property type="project" value="TreeGrafter"/>
</dbReference>
<sequence>MRRGHDDDGIGAGEVVGPLDFFSSFLPSPDGLRTEMDGALATSVALILGFVVFVFLLRRSGGAEDESPKPLPVKWTAIRTRTTTGRRRPSFSSARRLAPTPSEGFAKAFAEEGKARYEEAAFKVVDFVNKLVRHEALNEKDVVVIKTEKFKQKSKDDDLLGFGEAKVTSQSSRTYRGLVITAREGRHGEENREDTSAREGRHGEEGFGEENREGTSAREGRHSEEGFGEENREGTSSWPGPTLAVKELTSSIVKLDRFEGDNFIRWKKRVHFFLIALKVVYVLNTPKPTHEGEEEETLDEFRAKQKWETDDEICRGHILNAMGDNLFDIYHKIGIAKELWKKLEVRYMREDSTSAKRLISVGLGDDNQSIEDDFSSWYIVPTLSELIVAFSRESPTKEYVQHKMDEKASDIWKINTQGGYIYVCGDAKGMARDVHRFLHNIVQEQGSLDSSETESMITSLQMDRRYLRDVW</sequence>
<keyword evidence="6" id="KW-1185">Reference proteome</keyword>
<dbReference type="GO" id="GO:0003958">
    <property type="term" value="F:NADPH-hemoprotein reductase activity"/>
    <property type="evidence" value="ECO:0007669"/>
    <property type="project" value="UniProtKB-EC"/>
</dbReference>
<evidence type="ECO:0000313" key="6">
    <source>
        <dbReference type="Proteomes" id="UP000734854"/>
    </source>
</evidence>
<dbReference type="EC" id="1.6.2.4" evidence="2"/>
<dbReference type="InterPro" id="IPR039261">
    <property type="entry name" value="FNR_nucleotide-bd"/>
</dbReference>
<dbReference type="Gene3D" id="3.40.50.80">
    <property type="entry name" value="Nucleotide-binding domain of ferredoxin-NADP reductase (FNR) module"/>
    <property type="match status" value="1"/>
</dbReference>
<organism evidence="5 6">
    <name type="scientific">Zingiber officinale</name>
    <name type="common">Ginger</name>
    <name type="synonym">Amomum zingiber</name>
    <dbReference type="NCBI Taxonomy" id="94328"/>
    <lineage>
        <taxon>Eukaryota</taxon>
        <taxon>Viridiplantae</taxon>
        <taxon>Streptophyta</taxon>
        <taxon>Embryophyta</taxon>
        <taxon>Tracheophyta</taxon>
        <taxon>Spermatophyta</taxon>
        <taxon>Magnoliopsida</taxon>
        <taxon>Liliopsida</taxon>
        <taxon>Zingiberales</taxon>
        <taxon>Zingiberaceae</taxon>
        <taxon>Zingiber</taxon>
    </lineage>
</organism>
<dbReference type="AlphaFoldDB" id="A0A8J5KLI8"/>
<feature type="transmembrane region" description="Helical" evidence="4">
    <location>
        <begin position="38"/>
        <end position="57"/>
    </location>
</feature>
<reference evidence="5 6" key="1">
    <citation type="submission" date="2020-08" db="EMBL/GenBank/DDBJ databases">
        <title>Plant Genome Project.</title>
        <authorList>
            <person name="Zhang R.-G."/>
        </authorList>
    </citation>
    <scope>NUCLEOTIDE SEQUENCE [LARGE SCALE GENOMIC DNA]</scope>
    <source>
        <tissue evidence="5">Rhizome</tissue>
    </source>
</reference>
<keyword evidence="4" id="KW-1133">Transmembrane helix</keyword>
<dbReference type="PANTHER" id="PTHR19384">
    <property type="entry name" value="NITRIC OXIDE SYNTHASE-RELATED"/>
    <property type="match status" value="1"/>
</dbReference>
<proteinExistence type="predicted"/>
<keyword evidence="4" id="KW-0472">Membrane</keyword>
<evidence type="ECO:0000256" key="3">
    <source>
        <dbReference type="SAM" id="MobiDB-lite"/>
    </source>
</evidence>
<dbReference type="GO" id="GO:0005829">
    <property type="term" value="C:cytosol"/>
    <property type="evidence" value="ECO:0007669"/>
    <property type="project" value="TreeGrafter"/>
</dbReference>
<name>A0A8J5KLI8_ZINOF</name>
<protein>
    <recommendedName>
        <fullName evidence="2">NADPH--hemoprotein reductase</fullName>
        <ecNumber evidence="2">1.6.2.4</ecNumber>
    </recommendedName>
</protein>
<dbReference type="Pfam" id="PF14223">
    <property type="entry name" value="Retrotran_gag_2"/>
    <property type="match status" value="1"/>
</dbReference>
<evidence type="ECO:0000313" key="5">
    <source>
        <dbReference type="EMBL" id="KAG6481428.1"/>
    </source>
</evidence>
<comment type="caution">
    <text evidence="5">The sequence shown here is derived from an EMBL/GenBank/DDBJ whole genome shotgun (WGS) entry which is preliminary data.</text>
</comment>
<evidence type="ECO:0000256" key="1">
    <source>
        <dbReference type="ARBA" id="ARBA00022630"/>
    </source>
</evidence>
<dbReference type="PANTHER" id="PTHR19384:SF17">
    <property type="entry name" value="NADPH--CYTOCHROME P450 REDUCTASE"/>
    <property type="match status" value="1"/>
</dbReference>
<evidence type="ECO:0000256" key="4">
    <source>
        <dbReference type="SAM" id="Phobius"/>
    </source>
</evidence>
<keyword evidence="4" id="KW-0812">Transmembrane</keyword>
<feature type="compositionally biased region" description="Basic and acidic residues" evidence="3">
    <location>
        <begin position="183"/>
        <end position="233"/>
    </location>
</feature>
<evidence type="ECO:0000256" key="2">
    <source>
        <dbReference type="ARBA" id="ARBA00023797"/>
    </source>
</evidence>
<feature type="region of interest" description="Disordered" evidence="3">
    <location>
        <begin position="178"/>
        <end position="242"/>
    </location>
</feature>
<dbReference type="EMBL" id="JACMSC010000016">
    <property type="protein sequence ID" value="KAG6481428.1"/>
    <property type="molecule type" value="Genomic_DNA"/>
</dbReference>